<keyword evidence="4" id="KW-1134">Transmembrane beta strand</keyword>
<evidence type="ECO:0000256" key="6">
    <source>
        <dbReference type="ARBA" id="ARBA00022729"/>
    </source>
</evidence>
<evidence type="ECO:0000256" key="4">
    <source>
        <dbReference type="ARBA" id="ARBA00022452"/>
    </source>
</evidence>
<evidence type="ECO:0000256" key="1">
    <source>
        <dbReference type="ARBA" id="ARBA00004571"/>
    </source>
</evidence>
<keyword evidence="10" id="KW-0998">Cell outer membrane</keyword>
<dbReference type="PANTHER" id="PTHR34501:SF9">
    <property type="entry name" value="MAJOR OUTER MEMBRANE PROTEIN P.IA"/>
    <property type="match status" value="1"/>
</dbReference>
<dbReference type="GO" id="GO:0034220">
    <property type="term" value="P:monoatomic ion transmembrane transport"/>
    <property type="evidence" value="ECO:0007669"/>
    <property type="project" value="InterPro"/>
</dbReference>
<keyword evidence="7" id="KW-0406">Ion transport</keyword>
<protein>
    <submittedName>
        <fullName evidence="13">Porin</fullName>
    </submittedName>
</protein>
<dbReference type="GO" id="GO:0046930">
    <property type="term" value="C:pore complex"/>
    <property type="evidence" value="ECO:0007669"/>
    <property type="project" value="UniProtKB-KW"/>
</dbReference>
<comment type="subunit">
    <text evidence="2">Homotrimer.</text>
</comment>
<evidence type="ECO:0000256" key="11">
    <source>
        <dbReference type="SAM" id="SignalP"/>
    </source>
</evidence>
<keyword evidence="3" id="KW-0813">Transport</keyword>
<evidence type="ECO:0000313" key="14">
    <source>
        <dbReference type="Proteomes" id="UP000013232"/>
    </source>
</evidence>
<keyword evidence="14" id="KW-1185">Reference proteome</keyword>
<evidence type="ECO:0000256" key="9">
    <source>
        <dbReference type="ARBA" id="ARBA00023136"/>
    </source>
</evidence>
<evidence type="ECO:0000256" key="7">
    <source>
        <dbReference type="ARBA" id="ARBA00023065"/>
    </source>
</evidence>
<evidence type="ECO:0000256" key="3">
    <source>
        <dbReference type="ARBA" id="ARBA00022448"/>
    </source>
</evidence>
<organism evidence="13 14">
    <name type="scientific">Thauera linaloolentis (strain DSM 12138 / JCM 21573 / CCUG 41526 / CIP 105981 / IAM 15112 / NBRC 102519 / 47Lol)</name>
    <dbReference type="NCBI Taxonomy" id="1123367"/>
    <lineage>
        <taxon>Bacteria</taxon>
        <taxon>Pseudomonadati</taxon>
        <taxon>Pseudomonadota</taxon>
        <taxon>Betaproteobacteria</taxon>
        <taxon>Rhodocyclales</taxon>
        <taxon>Zoogloeaceae</taxon>
        <taxon>Thauera</taxon>
    </lineage>
</organism>
<dbReference type="RefSeq" id="WP_004340421.1">
    <property type="nucleotide sequence ID" value="NZ_AMXE01000055.1"/>
</dbReference>
<dbReference type="eggNOG" id="COG3203">
    <property type="taxonomic scope" value="Bacteria"/>
</dbReference>
<dbReference type="CDD" id="cd00342">
    <property type="entry name" value="gram_neg_porins"/>
    <property type="match status" value="1"/>
</dbReference>
<dbReference type="InterPro" id="IPR050298">
    <property type="entry name" value="Gram-neg_bact_OMP"/>
</dbReference>
<dbReference type="GO" id="GO:0009279">
    <property type="term" value="C:cell outer membrane"/>
    <property type="evidence" value="ECO:0007669"/>
    <property type="project" value="UniProtKB-SubCell"/>
</dbReference>
<evidence type="ECO:0000313" key="13">
    <source>
        <dbReference type="EMBL" id="ENO86392.1"/>
    </source>
</evidence>
<dbReference type="Proteomes" id="UP000013232">
    <property type="component" value="Unassembled WGS sequence"/>
</dbReference>
<accession>N6YVH1</accession>
<evidence type="ECO:0000256" key="8">
    <source>
        <dbReference type="ARBA" id="ARBA00023114"/>
    </source>
</evidence>
<keyword evidence="5" id="KW-0812">Transmembrane</keyword>
<evidence type="ECO:0000259" key="12">
    <source>
        <dbReference type="Pfam" id="PF13609"/>
    </source>
</evidence>
<dbReference type="STRING" id="1123367.GCA_000621305_02234"/>
<feature type="chain" id="PRO_5004129217" evidence="11">
    <location>
        <begin position="21"/>
        <end position="349"/>
    </location>
</feature>
<dbReference type="SUPFAM" id="SSF56935">
    <property type="entry name" value="Porins"/>
    <property type="match status" value="1"/>
</dbReference>
<gene>
    <name evidence="13" type="ORF">C666_13250</name>
</gene>
<reference evidence="13 14" key="1">
    <citation type="submission" date="2012-09" db="EMBL/GenBank/DDBJ databases">
        <title>Draft Genome Sequences of 6 Strains from Genus Thauera.</title>
        <authorList>
            <person name="Liu B."/>
            <person name="Shapleigh J.P."/>
            <person name="Frostegard A.H."/>
        </authorList>
    </citation>
    <scope>NUCLEOTIDE SEQUENCE [LARGE SCALE GENOMIC DNA]</scope>
    <source>
        <strain evidence="14">47Lol / DSM 12138</strain>
    </source>
</reference>
<dbReference type="PRINTS" id="PR00182">
    <property type="entry name" value="ECOLNEIPORIN"/>
</dbReference>
<proteinExistence type="predicted"/>
<dbReference type="InterPro" id="IPR001702">
    <property type="entry name" value="Porin_Gram-ve"/>
</dbReference>
<evidence type="ECO:0000256" key="2">
    <source>
        <dbReference type="ARBA" id="ARBA00011233"/>
    </source>
</evidence>
<comment type="caution">
    <text evidence="13">The sequence shown here is derived from an EMBL/GenBank/DDBJ whole genome shotgun (WGS) entry which is preliminary data.</text>
</comment>
<keyword evidence="6 11" id="KW-0732">Signal</keyword>
<dbReference type="OrthoDB" id="5293374at2"/>
<dbReference type="InterPro" id="IPR023614">
    <property type="entry name" value="Porin_dom_sf"/>
</dbReference>
<dbReference type="AlphaFoldDB" id="N6YVH1"/>
<keyword evidence="8" id="KW-0626">Porin</keyword>
<feature type="signal peptide" evidence="11">
    <location>
        <begin position="1"/>
        <end position="20"/>
    </location>
</feature>
<name>N6YVH1_THAL4</name>
<sequence length="349" mass="36425">MQKKLIALAIAGLVSAPAFAQSNVTIYGVADAYVGFGKHGENDLRGVNSGALSGSRLGFRGTEDLGNGLKAVFVLEQGINIDEGSGSGYQRQAFVGLGGSFGTVALGRQYAPGYFFQYDGLGGAAVGPQSILSNYAGLTITPNTPARWNNSVTYTGTFSGLTARAIYSAQGVEVDENPSDDDAYGFGLDYSNGPLKVSGVYQVAKYDFAAAPNDEKQKEWGLGASYNFGVVALSASYQSGDNVQGVKDRDADLWTVGLAVPVGAAGSIHLAYAEVEFDRPAGASDTEVKSYTLAYTHALSKRTTAYVAFNRTDNDNAETAGLVGYGHKAGSTFGGENSDLLGVGIRHTF</sequence>
<dbReference type="GO" id="GO:0015288">
    <property type="term" value="F:porin activity"/>
    <property type="evidence" value="ECO:0007669"/>
    <property type="project" value="UniProtKB-KW"/>
</dbReference>
<dbReference type="PRINTS" id="PR00184">
    <property type="entry name" value="NEISSPPORIN"/>
</dbReference>
<dbReference type="PANTHER" id="PTHR34501">
    <property type="entry name" value="PROTEIN YDDL-RELATED"/>
    <property type="match status" value="1"/>
</dbReference>
<dbReference type="Gene3D" id="2.40.160.10">
    <property type="entry name" value="Porin"/>
    <property type="match status" value="1"/>
</dbReference>
<feature type="domain" description="Porin" evidence="12">
    <location>
        <begin position="7"/>
        <end position="316"/>
    </location>
</feature>
<comment type="subcellular location">
    <subcellularLocation>
        <location evidence="1">Cell outer membrane</location>
        <topology evidence="1">Multi-pass membrane protein</topology>
    </subcellularLocation>
</comment>
<dbReference type="EMBL" id="AMXE01000055">
    <property type="protein sequence ID" value="ENO86392.1"/>
    <property type="molecule type" value="Genomic_DNA"/>
</dbReference>
<dbReference type="InterPro" id="IPR002299">
    <property type="entry name" value="Porin_Neis"/>
</dbReference>
<keyword evidence="9" id="KW-0472">Membrane</keyword>
<dbReference type="Pfam" id="PF13609">
    <property type="entry name" value="Porin_4"/>
    <property type="match status" value="1"/>
</dbReference>
<dbReference type="InterPro" id="IPR033900">
    <property type="entry name" value="Gram_neg_porin_domain"/>
</dbReference>
<evidence type="ECO:0000256" key="5">
    <source>
        <dbReference type="ARBA" id="ARBA00022692"/>
    </source>
</evidence>
<evidence type="ECO:0000256" key="10">
    <source>
        <dbReference type="ARBA" id="ARBA00023237"/>
    </source>
</evidence>